<accession>A0AAD3SVH9</accession>
<evidence type="ECO:0000256" key="1">
    <source>
        <dbReference type="ARBA" id="ARBA00007626"/>
    </source>
</evidence>
<comment type="caution">
    <text evidence="5">The sequence shown here is derived from an EMBL/GenBank/DDBJ whole genome shotgun (WGS) entry which is preliminary data.</text>
</comment>
<dbReference type="PANTHER" id="PTHR47939">
    <property type="entry name" value="MEMBRANE-ASSOCIATED SALT-INDUCIBLE PROTEIN-LIKE"/>
    <property type="match status" value="1"/>
</dbReference>
<dbReference type="PANTHER" id="PTHR47939:SF13">
    <property type="entry name" value="OS03G0201400 PROTEIN"/>
    <property type="match status" value="1"/>
</dbReference>
<dbReference type="SUPFAM" id="SSF81901">
    <property type="entry name" value="HCP-like"/>
    <property type="match status" value="1"/>
</dbReference>
<reference evidence="5" key="1">
    <citation type="submission" date="2023-05" db="EMBL/GenBank/DDBJ databases">
        <title>Nepenthes gracilis genome sequencing.</title>
        <authorList>
            <person name="Fukushima K."/>
        </authorList>
    </citation>
    <scope>NUCLEOTIDE SEQUENCE</scope>
    <source>
        <strain evidence="5">SING2019-196</strain>
    </source>
</reference>
<feature type="repeat" description="PPR" evidence="3">
    <location>
        <begin position="268"/>
        <end position="302"/>
    </location>
</feature>
<feature type="repeat" description="PPR" evidence="3">
    <location>
        <begin position="443"/>
        <end position="477"/>
    </location>
</feature>
<gene>
    <name evidence="5" type="ORF">Nepgr_020194</name>
</gene>
<feature type="repeat" description="PPR" evidence="3">
    <location>
        <begin position="303"/>
        <end position="337"/>
    </location>
</feature>
<dbReference type="Pfam" id="PF13812">
    <property type="entry name" value="PPR_3"/>
    <property type="match status" value="1"/>
</dbReference>
<dbReference type="InterPro" id="IPR002885">
    <property type="entry name" value="PPR_rpt"/>
</dbReference>
<sequence length="613" mass="69090">MAIQSSSGCSSSLAYFPAARNSGKSISTLRSNLKTFPFLSLPWGNLSSLPTVNYSASPPLSLEEAAASPPMVEFIYKVRNSEDLRQTQVGNFNKFIRELLRNPNTGEAAVEFYEKAKEKVGFRPQKSTLISLLKFLVRSKKWDSIPSLAQDLKKYQVFPDEITCARLISICVKRRKFRVAEMLLEAFEINGGNAGSAFDAAMRGYNKLHMYSSTIAVYERVKSAGILLDPGGYLPIMEAHAKLGNSNNVVELFDEMQAKENTDSNRFSTQIYEILFSALGKSGQAFKAVEYFKEMAMKGISPTASMYSSLISSFAQSKHVEAAEELMEEAKEKKMLKDPALFLELVLMYVENGMVEKSLDVVKTMKAANLKVSDCIFCAIVNGYAKQRGFHEAAKVHEKLISQGIEPGQVTYASILNVYCSLELYSNAENMFREMIERGFNKCVVAYSTMIMMYGKRGKLKEAMKLMAKMKERGCEPNVWIYNALIDFHGRRKNLRQVEKLWKEMKRRKVGADRITYTSVIGAYNKAQELEKCIHFYQEFRLNGGLIDRAMAGIMVGVFSKMSRIDKLVKLLHDIKAEGTGWDERLYRSASNALRDAGLEMQPNWMKGTDSVQ</sequence>
<evidence type="ECO:0000259" key="4">
    <source>
        <dbReference type="Pfam" id="PF17177"/>
    </source>
</evidence>
<name>A0AAD3SVH9_NEPGR</name>
<dbReference type="AlphaFoldDB" id="A0AAD3SVH9"/>
<dbReference type="InterPro" id="IPR050667">
    <property type="entry name" value="PPR-containing_protein"/>
</dbReference>
<dbReference type="PROSITE" id="PS51375">
    <property type="entry name" value="PPR"/>
    <property type="match status" value="6"/>
</dbReference>
<dbReference type="NCBIfam" id="TIGR00756">
    <property type="entry name" value="PPR"/>
    <property type="match status" value="7"/>
</dbReference>
<dbReference type="Proteomes" id="UP001279734">
    <property type="component" value="Unassembled WGS sequence"/>
</dbReference>
<evidence type="ECO:0000256" key="2">
    <source>
        <dbReference type="ARBA" id="ARBA00022737"/>
    </source>
</evidence>
<evidence type="ECO:0000313" key="5">
    <source>
        <dbReference type="EMBL" id="GMH18353.1"/>
    </source>
</evidence>
<keyword evidence="6" id="KW-1185">Reference proteome</keyword>
<dbReference type="InterPro" id="IPR011990">
    <property type="entry name" value="TPR-like_helical_dom_sf"/>
</dbReference>
<feature type="repeat" description="PPR" evidence="3">
    <location>
        <begin position="373"/>
        <end position="407"/>
    </location>
</feature>
<dbReference type="Pfam" id="PF17177">
    <property type="entry name" value="PPR_long"/>
    <property type="match status" value="1"/>
</dbReference>
<keyword evidence="2" id="KW-0677">Repeat</keyword>
<feature type="domain" description="PROP1-like PPR" evidence="4">
    <location>
        <begin position="250"/>
        <end position="373"/>
    </location>
</feature>
<dbReference type="Pfam" id="PF01535">
    <property type="entry name" value="PPR"/>
    <property type="match status" value="2"/>
</dbReference>
<comment type="similarity">
    <text evidence="1">Belongs to the PPR family. P subfamily.</text>
</comment>
<dbReference type="EMBL" id="BSYO01000019">
    <property type="protein sequence ID" value="GMH18353.1"/>
    <property type="molecule type" value="Genomic_DNA"/>
</dbReference>
<organism evidence="5 6">
    <name type="scientific">Nepenthes gracilis</name>
    <name type="common">Slender pitcher plant</name>
    <dbReference type="NCBI Taxonomy" id="150966"/>
    <lineage>
        <taxon>Eukaryota</taxon>
        <taxon>Viridiplantae</taxon>
        <taxon>Streptophyta</taxon>
        <taxon>Embryophyta</taxon>
        <taxon>Tracheophyta</taxon>
        <taxon>Spermatophyta</taxon>
        <taxon>Magnoliopsida</taxon>
        <taxon>eudicotyledons</taxon>
        <taxon>Gunneridae</taxon>
        <taxon>Pentapetalae</taxon>
        <taxon>Caryophyllales</taxon>
        <taxon>Nepenthaceae</taxon>
        <taxon>Nepenthes</taxon>
    </lineage>
</organism>
<dbReference type="InterPro" id="IPR033443">
    <property type="entry name" value="PROP1-like_PPR_dom"/>
</dbReference>
<evidence type="ECO:0000313" key="6">
    <source>
        <dbReference type="Proteomes" id="UP001279734"/>
    </source>
</evidence>
<evidence type="ECO:0000256" key="3">
    <source>
        <dbReference type="PROSITE-ProRule" id="PRU00708"/>
    </source>
</evidence>
<feature type="repeat" description="PPR" evidence="3">
    <location>
        <begin position="408"/>
        <end position="442"/>
    </location>
</feature>
<proteinExistence type="inferred from homology"/>
<feature type="repeat" description="PPR" evidence="3">
    <location>
        <begin position="478"/>
        <end position="512"/>
    </location>
</feature>
<protein>
    <recommendedName>
        <fullName evidence="4">PROP1-like PPR domain-containing protein</fullName>
    </recommendedName>
</protein>
<dbReference type="Gene3D" id="1.25.40.10">
    <property type="entry name" value="Tetratricopeptide repeat domain"/>
    <property type="match status" value="4"/>
</dbReference>